<protein>
    <submittedName>
        <fullName evidence="1">PIG-L family deacetylase</fullName>
    </submittedName>
</protein>
<reference evidence="1 2" key="1">
    <citation type="submission" date="2019-12" db="EMBL/GenBank/DDBJ databases">
        <authorList>
            <person name="Huq M.A."/>
        </authorList>
    </citation>
    <scope>NUCLEOTIDE SEQUENCE [LARGE SCALE GENOMIC DNA]</scope>
    <source>
        <strain evidence="1 2">MAH-20</strain>
    </source>
</reference>
<evidence type="ECO:0000313" key="1">
    <source>
        <dbReference type="EMBL" id="MVO77310.1"/>
    </source>
</evidence>
<sequence length="275" mass="29981">MSMSERWAAIAVRSNCSPGPALRPFVPHDLAARLASGERIEEPVAIVVAHPDDESLWLGTALKRLARATLIHLTDGAPTDMRDATRLGFRSRGDYAARRAGELDAALGTLAATPRRIAYDFADQSLAYGLPELIARLRADLAGMRAVLTHPYEGGHPDHDSAAFAVCRAFGGEIVEFACYHLAGGERAWGIFWPDADAPELVRALDRDEQALVGLAIDAHASQRAVTGCWRPAEERWRRAPRYDFAALPPPGAALYDSFGWAITSRGWRELAARC</sequence>
<dbReference type="Proteomes" id="UP000441389">
    <property type="component" value="Unassembled WGS sequence"/>
</dbReference>
<comment type="caution">
    <text evidence="1">The sequence shown here is derived from an EMBL/GenBank/DDBJ whole genome shotgun (WGS) entry which is preliminary data.</text>
</comment>
<keyword evidence="2" id="KW-1185">Reference proteome</keyword>
<gene>
    <name evidence="1" type="ORF">GON01_05075</name>
</gene>
<dbReference type="SUPFAM" id="SSF102588">
    <property type="entry name" value="LmbE-like"/>
    <property type="match status" value="1"/>
</dbReference>
<evidence type="ECO:0000313" key="2">
    <source>
        <dbReference type="Proteomes" id="UP000441389"/>
    </source>
</evidence>
<name>A0A6I4IYJ1_9SPHN</name>
<dbReference type="InterPro" id="IPR024078">
    <property type="entry name" value="LmbE-like_dom_sf"/>
</dbReference>
<dbReference type="Gene3D" id="3.40.50.10320">
    <property type="entry name" value="LmbE-like"/>
    <property type="match status" value="1"/>
</dbReference>
<accession>A0A6I4IYJ1</accession>
<dbReference type="InterPro" id="IPR003737">
    <property type="entry name" value="GlcNAc_PI_deacetylase-related"/>
</dbReference>
<dbReference type="EMBL" id="WQMS01000006">
    <property type="protein sequence ID" value="MVO77310.1"/>
    <property type="molecule type" value="Genomic_DNA"/>
</dbReference>
<dbReference type="AlphaFoldDB" id="A0A6I4IYJ1"/>
<organism evidence="1 2">
    <name type="scientific">Sphingomonas horti</name>
    <dbReference type="NCBI Taxonomy" id="2682842"/>
    <lineage>
        <taxon>Bacteria</taxon>
        <taxon>Pseudomonadati</taxon>
        <taxon>Pseudomonadota</taxon>
        <taxon>Alphaproteobacteria</taxon>
        <taxon>Sphingomonadales</taxon>
        <taxon>Sphingomonadaceae</taxon>
        <taxon>Sphingomonas</taxon>
    </lineage>
</organism>
<proteinExistence type="predicted"/>
<dbReference type="Pfam" id="PF02585">
    <property type="entry name" value="PIG-L"/>
    <property type="match status" value="1"/>
</dbReference>